<dbReference type="EMBL" id="LNQE01000609">
    <property type="protein sequence ID" value="KUG25748.1"/>
    <property type="molecule type" value="Genomic_DNA"/>
</dbReference>
<dbReference type="InterPro" id="IPR029062">
    <property type="entry name" value="Class_I_gatase-like"/>
</dbReference>
<comment type="caution">
    <text evidence="2">The sequence shown here is derived from an EMBL/GenBank/DDBJ whole genome shotgun (WGS) entry which is preliminary data.</text>
</comment>
<dbReference type="Pfam" id="PF06283">
    <property type="entry name" value="ThuA"/>
    <property type="match status" value="1"/>
</dbReference>
<accession>A0A0W8FY25</accession>
<sequence>MFLTETSSSKTYQGGIHGDFYPVAWYQEFEGGRSWYTALGHREEDFKDKNFLKHILGGMLLTVNK</sequence>
<dbReference type="Gene3D" id="3.40.50.880">
    <property type="match status" value="1"/>
</dbReference>
<organism evidence="2">
    <name type="scientific">hydrocarbon metagenome</name>
    <dbReference type="NCBI Taxonomy" id="938273"/>
    <lineage>
        <taxon>unclassified sequences</taxon>
        <taxon>metagenomes</taxon>
        <taxon>ecological metagenomes</taxon>
    </lineage>
</organism>
<proteinExistence type="predicted"/>
<dbReference type="InterPro" id="IPR029010">
    <property type="entry name" value="ThuA-like"/>
</dbReference>
<evidence type="ECO:0000259" key="1">
    <source>
        <dbReference type="Pfam" id="PF06283"/>
    </source>
</evidence>
<evidence type="ECO:0000313" key="2">
    <source>
        <dbReference type="EMBL" id="KUG25748.1"/>
    </source>
</evidence>
<dbReference type="SUPFAM" id="SSF52317">
    <property type="entry name" value="Class I glutamine amidotransferase-like"/>
    <property type="match status" value="1"/>
</dbReference>
<feature type="domain" description="ThuA-like" evidence="1">
    <location>
        <begin position="6"/>
        <end position="60"/>
    </location>
</feature>
<reference evidence="2" key="1">
    <citation type="journal article" date="2015" name="Proc. Natl. Acad. Sci. U.S.A.">
        <title>Networks of energetic and metabolic interactions define dynamics in microbial communities.</title>
        <authorList>
            <person name="Embree M."/>
            <person name="Liu J.K."/>
            <person name="Al-Bassam M.M."/>
            <person name="Zengler K."/>
        </authorList>
    </citation>
    <scope>NUCLEOTIDE SEQUENCE</scope>
</reference>
<name>A0A0W8FY25_9ZZZZ</name>
<dbReference type="AlphaFoldDB" id="A0A0W8FY25"/>
<protein>
    <submittedName>
        <fullName evidence="2">Cytochrome c551/c552</fullName>
    </submittedName>
</protein>
<gene>
    <name evidence="2" type="ORF">ASZ90_004421</name>
</gene>